<dbReference type="Pfam" id="PF00650">
    <property type="entry name" value="CRAL_TRIO"/>
    <property type="match status" value="1"/>
</dbReference>
<dbReference type="Gene3D" id="3.40.525.10">
    <property type="entry name" value="CRAL-TRIO lipid binding domain"/>
    <property type="match status" value="1"/>
</dbReference>
<dbReference type="PROSITE" id="PS50866">
    <property type="entry name" value="GOLD"/>
    <property type="match status" value="1"/>
</dbReference>
<evidence type="ECO:0000259" key="12">
    <source>
        <dbReference type="PROSITE" id="PS50866"/>
    </source>
</evidence>
<dbReference type="InterPro" id="IPR056794">
    <property type="entry name" value="PATL1-6_C_GOLD"/>
</dbReference>
<dbReference type="InterPro" id="IPR036598">
    <property type="entry name" value="GOLD_dom_sf"/>
</dbReference>
<feature type="compositionally biased region" description="Basic and acidic residues" evidence="10">
    <location>
        <begin position="75"/>
        <end position="85"/>
    </location>
</feature>
<dbReference type="SUPFAM" id="SSF101576">
    <property type="entry name" value="Supernatant protein factor (SPF), C-terminal domain"/>
    <property type="match status" value="1"/>
</dbReference>
<keyword evidence="7" id="KW-0446">Lipid-binding</keyword>
<evidence type="ECO:0000256" key="10">
    <source>
        <dbReference type="SAM" id="MobiDB-lite"/>
    </source>
</evidence>
<dbReference type="PANTHER" id="PTHR45932">
    <property type="entry name" value="PATELLIN-1"/>
    <property type="match status" value="1"/>
</dbReference>
<reference evidence="13 14" key="2">
    <citation type="journal article" date="2017" name="Nature">
        <title>The Apostasia genome and the evolution of orchids.</title>
        <authorList>
            <person name="Zhang G.Q."/>
            <person name="Liu K.W."/>
            <person name="Li Z."/>
            <person name="Lohaus R."/>
            <person name="Hsiao Y.Y."/>
            <person name="Niu S.C."/>
            <person name="Wang J.Y."/>
            <person name="Lin Y.C."/>
            <person name="Xu Q."/>
            <person name="Chen L.J."/>
            <person name="Yoshida K."/>
            <person name="Fujiwara S."/>
            <person name="Wang Z.W."/>
            <person name="Zhang Y.Q."/>
            <person name="Mitsuda N."/>
            <person name="Wang M."/>
            <person name="Liu G.H."/>
            <person name="Pecoraro L."/>
            <person name="Huang H.X."/>
            <person name="Xiao X.J."/>
            <person name="Lin M."/>
            <person name="Wu X.Y."/>
            <person name="Wu W.L."/>
            <person name="Chen Y.Y."/>
            <person name="Chang S.B."/>
            <person name="Sakamoto S."/>
            <person name="Ohme-Takagi M."/>
            <person name="Yagi M."/>
            <person name="Zeng S.J."/>
            <person name="Shen C.Y."/>
            <person name="Yeh C.M."/>
            <person name="Luo Y.B."/>
            <person name="Tsai W.C."/>
            <person name="Van de Peer Y."/>
            <person name="Liu Z.J."/>
        </authorList>
    </citation>
    <scope>NUCLEOTIDE SEQUENCE [LARGE SCALE GENOMIC DNA]</scope>
    <source>
        <tissue evidence="13">The whole plant</tissue>
    </source>
</reference>
<feature type="domain" description="GOLD" evidence="12">
    <location>
        <begin position="379"/>
        <end position="484"/>
    </location>
</feature>
<evidence type="ECO:0000256" key="3">
    <source>
        <dbReference type="ARBA" id="ARBA00007155"/>
    </source>
</evidence>
<evidence type="ECO:0000256" key="9">
    <source>
        <dbReference type="ARBA" id="ARBA00023306"/>
    </source>
</evidence>
<keyword evidence="8" id="KW-0472">Membrane</keyword>
<reference evidence="13 14" key="1">
    <citation type="journal article" date="2016" name="Sci. Rep.">
        <title>The Dendrobium catenatum Lindl. genome sequence provides insights into polysaccharide synthase, floral development and adaptive evolution.</title>
        <authorList>
            <person name="Zhang G.Q."/>
            <person name="Xu Q."/>
            <person name="Bian C."/>
            <person name="Tsai W.C."/>
            <person name="Yeh C.M."/>
            <person name="Liu K.W."/>
            <person name="Yoshida K."/>
            <person name="Zhang L.S."/>
            <person name="Chang S.B."/>
            <person name="Chen F."/>
            <person name="Shi Y."/>
            <person name="Su Y.Y."/>
            <person name="Zhang Y.Q."/>
            <person name="Chen L.J."/>
            <person name="Yin Y."/>
            <person name="Lin M."/>
            <person name="Huang H."/>
            <person name="Deng H."/>
            <person name="Wang Z.W."/>
            <person name="Zhu S.L."/>
            <person name="Zhao X."/>
            <person name="Deng C."/>
            <person name="Niu S.C."/>
            <person name="Huang J."/>
            <person name="Wang M."/>
            <person name="Liu G.H."/>
            <person name="Yang H.J."/>
            <person name="Xiao X.J."/>
            <person name="Hsiao Y.Y."/>
            <person name="Wu W.L."/>
            <person name="Chen Y.Y."/>
            <person name="Mitsuda N."/>
            <person name="Ohme-Takagi M."/>
            <person name="Luo Y.B."/>
            <person name="Van de Peer Y."/>
            <person name="Liu Z.J."/>
        </authorList>
    </citation>
    <scope>NUCLEOTIDE SEQUENCE [LARGE SCALE GENOMIC DNA]</scope>
    <source>
        <tissue evidence="13">The whole plant</tissue>
    </source>
</reference>
<dbReference type="PROSITE" id="PS50191">
    <property type="entry name" value="CRAL_TRIO"/>
    <property type="match status" value="1"/>
</dbReference>
<dbReference type="SMART" id="SM01100">
    <property type="entry name" value="CRAL_TRIO_N"/>
    <property type="match status" value="1"/>
</dbReference>
<comment type="subcellular location">
    <subcellularLocation>
        <location evidence="2">Cytoplasm</location>
    </subcellularLocation>
    <subcellularLocation>
        <location evidence="1">Membrane</location>
    </subcellularLocation>
</comment>
<keyword evidence="6" id="KW-0132">Cell division</keyword>
<dbReference type="CDD" id="cd00170">
    <property type="entry name" value="SEC14"/>
    <property type="match status" value="1"/>
</dbReference>
<dbReference type="GO" id="GO:0005737">
    <property type="term" value="C:cytoplasm"/>
    <property type="evidence" value="ECO:0007669"/>
    <property type="project" value="UniProtKB-SubCell"/>
</dbReference>
<evidence type="ECO:0000256" key="6">
    <source>
        <dbReference type="ARBA" id="ARBA00022618"/>
    </source>
</evidence>
<name>A0A2I0W4E0_9ASPA</name>
<feature type="region of interest" description="Disordered" evidence="10">
    <location>
        <begin position="67"/>
        <end position="86"/>
    </location>
</feature>
<evidence type="ECO:0000256" key="5">
    <source>
        <dbReference type="ARBA" id="ARBA00022490"/>
    </source>
</evidence>
<organism evidence="13 14">
    <name type="scientific">Dendrobium catenatum</name>
    <dbReference type="NCBI Taxonomy" id="906689"/>
    <lineage>
        <taxon>Eukaryota</taxon>
        <taxon>Viridiplantae</taxon>
        <taxon>Streptophyta</taxon>
        <taxon>Embryophyta</taxon>
        <taxon>Tracheophyta</taxon>
        <taxon>Spermatophyta</taxon>
        <taxon>Magnoliopsida</taxon>
        <taxon>Liliopsida</taxon>
        <taxon>Asparagales</taxon>
        <taxon>Orchidaceae</taxon>
        <taxon>Epidendroideae</taxon>
        <taxon>Malaxideae</taxon>
        <taxon>Dendrobiinae</taxon>
        <taxon>Dendrobium</taxon>
    </lineage>
</organism>
<evidence type="ECO:0000256" key="2">
    <source>
        <dbReference type="ARBA" id="ARBA00004496"/>
    </source>
</evidence>
<keyword evidence="5" id="KW-0963">Cytoplasm</keyword>
<evidence type="ECO:0000256" key="4">
    <source>
        <dbReference type="ARBA" id="ARBA00022448"/>
    </source>
</evidence>
<dbReference type="InterPro" id="IPR009038">
    <property type="entry name" value="GOLD_dom"/>
</dbReference>
<dbReference type="SUPFAM" id="SSF52087">
    <property type="entry name" value="CRAL/TRIO domain"/>
    <property type="match status" value="1"/>
</dbReference>
<keyword evidence="14" id="KW-1185">Reference proteome</keyword>
<dbReference type="Pfam" id="PF25099">
    <property type="entry name" value="GOLD_PATL1_C"/>
    <property type="match status" value="1"/>
</dbReference>
<accession>A0A2I0W4E0</accession>
<feature type="region of interest" description="Disordered" evidence="10">
    <location>
        <begin position="94"/>
        <end position="125"/>
    </location>
</feature>
<feature type="domain" description="CRAL-TRIO" evidence="11">
    <location>
        <begin position="205"/>
        <end position="377"/>
    </location>
</feature>
<dbReference type="SUPFAM" id="SSF46938">
    <property type="entry name" value="CRAL/TRIO N-terminal domain"/>
    <property type="match status" value="1"/>
</dbReference>
<proteinExistence type="inferred from homology"/>
<dbReference type="GO" id="GO:0051301">
    <property type="term" value="P:cell division"/>
    <property type="evidence" value="ECO:0007669"/>
    <property type="project" value="UniProtKB-KW"/>
</dbReference>
<dbReference type="PANTHER" id="PTHR45932:SF17">
    <property type="entry name" value="CELLULAR RETINALDEHYDE-BINDING_TRIPLE FUNCTION DOMAIN-CONTAINING PROTEIN"/>
    <property type="match status" value="1"/>
</dbReference>
<dbReference type="Gene3D" id="2.60.120.680">
    <property type="entry name" value="GOLD domain"/>
    <property type="match status" value="1"/>
</dbReference>
<keyword evidence="9" id="KW-0131">Cell cycle</keyword>
<gene>
    <name evidence="13" type="primary">PATL5</name>
    <name evidence="13" type="ORF">MA16_Dca008646</name>
</gene>
<dbReference type="InterPro" id="IPR036273">
    <property type="entry name" value="CRAL/TRIO_N_dom_sf"/>
</dbReference>
<protein>
    <submittedName>
        <fullName evidence="13">Patellin-5</fullName>
    </submittedName>
</protein>
<dbReference type="InterPro" id="IPR011074">
    <property type="entry name" value="CRAL/TRIO_N_dom"/>
</dbReference>
<dbReference type="AlphaFoldDB" id="A0A2I0W4E0"/>
<evidence type="ECO:0000256" key="8">
    <source>
        <dbReference type="ARBA" id="ARBA00023136"/>
    </source>
</evidence>
<evidence type="ECO:0000313" key="14">
    <source>
        <dbReference type="Proteomes" id="UP000233837"/>
    </source>
</evidence>
<dbReference type="InterPro" id="IPR001251">
    <property type="entry name" value="CRAL-TRIO_dom"/>
</dbReference>
<sequence>MADEDTAPAKEVVVTETVAPPLAPVKESNLEPEDNAKKFNQETPSPEDGKKSLSGGVPLAVAFKEEGNFSSDLPEPEKKALEELKQLLQSAIANREFSPPSEPTPPVTVSAEAKPEDSPVSADDDGAKTVEAIAETVVPAAAPPPEEEEKTPLIWGIPLLGDERSDTVLIKFLRARDFKAKEAMAMIKNTVTWRRDFGIEGLLEEDLDLAEMEKVVFMSGVDREGHPVCYNAYGDFQNKDLYAKAFADEEKQKKFFRWRIQYLEKGIRQLLDFRPGGISTMVQVTDLKNSPWPLKRDFPHALGLLLDNYPEFVKKQVFLNVPWWYLAFNRMIGPFLTQRTKSKFVFAGPSKSAEILFRYIAPEQAPVQFGGLYSENNPDFTISDAVTEINIKPSTKEIIEIPVAEPCLLVWELRVLGWEVSYGAEFVPNSKESYTIIVQKERKMAASDELVVKNSFRVGESGKIIFTVDNSSNKRKMLLYRYIGKKL</sequence>
<dbReference type="InterPro" id="IPR044834">
    <property type="entry name" value="PATL"/>
</dbReference>
<dbReference type="OrthoDB" id="75724at2759"/>
<dbReference type="Proteomes" id="UP000233837">
    <property type="component" value="Unassembled WGS sequence"/>
</dbReference>
<dbReference type="InterPro" id="IPR036865">
    <property type="entry name" value="CRAL-TRIO_dom_sf"/>
</dbReference>
<keyword evidence="4" id="KW-0813">Transport</keyword>
<dbReference type="STRING" id="906689.A0A2I0W4E0"/>
<evidence type="ECO:0000256" key="1">
    <source>
        <dbReference type="ARBA" id="ARBA00004370"/>
    </source>
</evidence>
<feature type="region of interest" description="Disordered" evidence="10">
    <location>
        <begin position="1"/>
        <end position="59"/>
    </location>
</feature>
<dbReference type="Gene3D" id="1.10.8.20">
    <property type="entry name" value="N-terminal domain of phosphatidylinositol transfer protein sec14p"/>
    <property type="match status" value="1"/>
</dbReference>
<evidence type="ECO:0000259" key="11">
    <source>
        <dbReference type="PROSITE" id="PS50191"/>
    </source>
</evidence>
<evidence type="ECO:0000256" key="7">
    <source>
        <dbReference type="ARBA" id="ARBA00023121"/>
    </source>
</evidence>
<dbReference type="Pfam" id="PF03765">
    <property type="entry name" value="CRAL_TRIO_N"/>
    <property type="match status" value="1"/>
</dbReference>
<dbReference type="SMART" id="SM00516">
    <property type="entry name" value="SEC14"/>
    <property type="match status" value="1"/>
</dbReference>
<comment type="similarity">
    <text evidence="3">Belongs to the patellin family.</text>
</comment>
<dbReference type="GO" id="GO:0016020">
    <property type="term" value="C:membrane"/>
    <property type="evidence" value="ECO:0007669"/>
    <property type="project" value="UniProtKB-SubCell"/>
</dbReference>
<dbReference type="GO" id="GO:0008289">
    <property type="term" value="F:lipid binding"/>
    <property type="evidence" value="ECO:0007669"/>
    <property type="project" value="UniProtKB-KW"/>
</dbReference>
<dbReference type="EMBL" id="KZ502926">
    <property type="protein sequence ID" value="PKU70529.1"/>
    <property type="molecule type" value="Genomic_DNA"/>
</dbReference>
<evidence type="ECO:0000313" key="13">
    <source>
        <dbReference type="EMBL" id="PKU70529.1"/>
    </source>
</evidence>